<keyword evidence="4" id="KW-1185">Reference proteome</keyword>
<dbReference type="PANTHER" id="PTHR44329">
    <property type="entry name" value="SERINE/THREONINE-PROTEIN KINASE TNNI3K-RELATED"/>
    <property type="match status" value="1"/>
</dbReference>
<evidence type="ECO:0000259" key="2">
    <source>
        <dbReference type="PROSITE" id="PS50011"/>
    </source>
</evidence>
<feature type="region of interest" description="Disordered" evidence="1">
    <location>
        <begin position="276"/>
        <end position="301"/>
    </location>
</feature>
<dbReference type="Pfam" id="PF07714">
    <property type="entry name" value="PK_Tyr_Ser-Thr"/>
    <property type="match status" value="1"/>
</dbReference>
<dbReference type="AlphaFoldDB" id="A0A139AM08"/>
<dbReference type="InterPro" id="IPR000719">
    <property type="entry name" value="Prot_kinase_dom"/>
</dbReference>
<gene>
    <name evidence="3" type="ORF">M427DRAFT_54483</name>
</gene>
<evidence type="ECO:0000313" key="4">
    <source>
        <dbReference type="Proteomes" id="UP000070544"/>
    </source>
</evidence>
<feature type="domain" description="Protein kinase" evidence="2">
    <location>
        <begin position="325"/>
        <end position="593"/>
    </location>
</feature>
<protein>
    <submittedName>
        <fullName evidence="3">Kinase-like protein</fullName>
    </submittedName>
</protein>
<dbReference type="SUPFAM" id="SSF56112">
    <property type="entry name" value="Protein kinase-like (PK-like)"/>
    <property type="match status" value="1"/>
</dbReference>
<dbReference type="GO" id="GO:0004674">
    <property type="term" value="F:protein serine/threonine kinase activity"/>
    <property type="evidence" value="ECO:0007669"/>
    <property type="project" value="TreeGrafter"/>
</dbReference>
<dbReference type="InterPro" id="IPR001245">
    <property type="entry name" value="Ser-Thr/Tyr_kinase_cat_dom"/>
</dbReference>
<feature type="compositionally biased region" description="Polar residues" evidence="1">
    <location>
        <begin position="278"/>
        <end position="290"/>
    </location>
</feature>
<proteinExistence type="predicted"/>
<dbReference type="STRING" id="1344416.A0A139AM08"/>
<keyword evidence="3" id="KW-0418">Kinase</keyword>
<dbReference type="InterPro" id="IPR051681">
    <property type="entry name" value="Ser/Thr_Kinases-Pseudokinases"/>
</dbReference>
<sequence>MMVTSQPEGSMVTDPAEGSMVRHPAGGSTVSDRPAWLTKAKPFVKVAELVAKTASGICPPLAICAEILGALYTFLENVDTSATNREILNQLLEGCTTLLGNITGLLQSVETGKGCDTEDKKTKDDARGALKKQAIKLEVFLEEIRKGFKLELPVASDDAQEKRTKKKWYQVSQVIMHFKDAMSAEEISDKIKQYWKKYQKLVKEISVTAQLVNTKKSFQILDMLDRQNDEFEKAFAVVVARLAEINNNVKVVMANVQENKAILHTILQKVDGLEKTGSVRSSGSTKSMLQSGESSSISPRYSSDDDLDITINFEDCSFTGKDMSKAPVALESSGHRWKFIQGRWQGQDIMVKILTSDKSANTQVKDDQKDVLTSRQELSVWSRLQHPSVLRLFGVGRFSSERKAVTFAVAPLVKENLDTYLNNNPKLSTRAKLQLMTDVARGMNFLHDRLYIHTNLKPGNILVTENGRAMISDFSLALLKLEATEFNAEQVKKHPRSAHYASPQRLLETVGIHSSDDVYSFGIVCAAIWLQMDSPYGTEVDEDDIIAIKLGKLRPNISGMPRVLRQIVEQCWENERDARPEFQVVVEILADLLDLCEGDR</sequence>
<evidence type="ECO:0000256" key="1">
    <source>
        <dbReference type="SAM" id="MobiDB-lite"/>
    </source>
</evidence>
<keyword evidence="3" id="KW-0808">Transferase</keyword>
<dbReference type="Proteomes" id="UP000070544">
    <property type="component" value="Unassembled WGS sequence"/>
</dbReference>
<feature type="region of interest" description="Disordered" evidence="1">
    <location>
        <begin position="1"/>
        <end position="32"/>
    </location>
</feature>
<dbReference type="OrthoDB" id="2139971at2759"/>
<dbReference type="EMBL" id="KQ965746">
    <property type="protein sequence ID" value="KXS17543.1"/>
    <property type="molecule type" value="Genomic_DNA"/>
</dbReference>
<feature type="compositionally biased region" description="Low complexity" evidence="1">
    <location>
        <begin position="291"/>
        <end position="301"/>
    </location>
</feature>
<evidence type="ECO:0000313" key="3">
    <source>
        <dbReference type="EMBL" id="KXS17543.1"/>
    </source>
</evidence>
<reference evidence="3 4" key="1">
    <citation type="journal article" date="2015" name="Genome Biol. Evol.">
        <title>Phylogenomic analyses indicate that early fungi evolved digesting cell walls of algal ancestors of land plants.</title>
        <authorList>
            <person name="Chang Y."/>
            <person name="Wang S."/>
            <person name="Sekimoto S."/>
            <person name="Aerts A.L."/>
            <person name="Choi C."/>
            <person name="Clum A."/>
            <person name="LaButti K.M."/>
            <person name="Lindquist E.A."/>
            <person name="Yee Ngan C."/>
            <person name="Ohm R.A."/>
            <person name="Salamov A.A."/>
            <person name="Grigoriev I.V."/>
            <person name="Spatafora J.W."/>
            <person name="Berbee M.L."/>
        </authorList>
    </citation>
    <scope>NUCLEOTIDE SEQUENCE [LARGE SCALE GENOMIC DNA]</scope>
    <source>
        <strain evidence="3 4">JEL478</strain>
    </source>
</reference>
<dbReference type="InterPro" id="IPR011009">
    <property type="entry name" value="Kinase-like_dom_sf"/>
</dbReference>
<dbReference type="GO" id="GO:0005524">
    <property type="term" value="F:ATP binding"/>
    <property type="evidence" value="ECO:0007669"/>
    <property type="project" value="InterPro"/>
</dbReference>
<name>A0A139AM08_GONPJ</name>
<accession>A0A139AM08</accession>
<organism evidence="3 4">
    <name type="scientific">Gonapodya prolifera (strain JEL478)</name>
    <name type="common">Monoblepharis prolifera</name>
    <dbReference type="NCBI Taxonomy" id="1344416"/>
    <lineage>
        <taxon>Eukaryota</taxon>
        <taxon>Fungi</taxon>
        <taxon>Fungi incertae sedis</taxon>
        <taxon>Chytridiomycota</taxon>
        <taxon>Chytridiomycota incertae sedis</taxon>
        <taxon>Monoblepharidomycetes</taxon>
        <taxon>Monoblepharidales</taxon>
        <taxon>Gonapodyaceae</taxon>
        <taxon>Gonapodya</taxon>
    </lineage>
</organism>
<dbReference type="PROSITE" id="PS50011">
    <property type="entry name" value="PROTEIN_KINASE_DOM"/>
    <property type="match status" value="1"/>
</dbReference>
<dbReference type="Gene3D" id="1.10.510.10">
    <property type="entry name" value="Transferase(Phosphotransferase) domain 1"/>
    <property type="match status" value="1"/>
</dbReference>